<keyword evidence="3" id="KW-0949">S-adenosyl-L-methionine</keyword>
<dbReference type="InterPro" id="IPR023576">
    <property type="entry name" value="UbiE/COQ5_MeTrFase_CS"/>
</dbReference>
<evidence type="ECO:0000256" key="3">
    <source>
        <dbReference type="ARBA" id="ARBA00022691"/>
    </source>
</evidence>
<dbReference type="Gene3D" id="3.40.50.150">
    <property type="entry name" value="Vaccinia Virus protein VP39"/>
    <property type="match status" value="1"/>
</dbReference>
<dbReference type="RefSeq" id="WP_179909891.1">
    <property type="nucleotide sequence ID" value="NZ_CP058910.1"/>
</dbReference>
<evidence type="ECO:0000313" key="5">
    <source>
        <dbReference type="EMBL" id="QLH75945.1"/>
    </source>
</evidence>
<dbReference type="GeneID" id="56076373"/>
<dbReference type="GO" id="GO:0008757">
    <property type="term" value="F:S-adenosylmethionine-dependent methyltransferase activity"/>
    <property type="evidence" value="ECO:0007669"/>
    <property type="project" value="InterPro"/>
</dbReference>
<dbReference type="InterPro" id="IPR013216">
    <property type="entry name" value="Methyltransf_11"/>
</dbReference>
<reference evidence="5 6" key="1">
    <citation type="submission" date="2020-07" db="EMBL/GenBank/DDBJ databases">
        <title>Halosimplex pelagicum sp. nov. and Halosimplex rubrum sp. nov., isolated from salted brown alga Laminaria, and emended description of the genus Halosimplex.</title>
        <authorList>
            <person name="Cui H."/>
        </authorList>
    </citation>
    <scope>NUCLEOTIDE SEQUENCE [LARGE SCALE GENOMIC DNA]</scope>
    <source>
        <strain evidence="5 6">R27</strain>
    </source>
</reference>
<protein>
    <submittedName>
        <fullName evidence="5">Methyltransferase domain-containing protein</fullName>
    </submittedName>
</protein>
<keyword evidence="6" id="KW-1185">Reference proteome</keyword>
<evidence type="ECO:0000256" key="2">
    <source>
        <dbReference type="ARBA" id="ARBA00022679"/>
    </source>
</evidence>
<evidence type="ECO:0000259" key="4">
    <source>
        <dbReference type="Pfam" id="PF08241"/>
    </source>
</evidence>
<accession>A0A7D5P2M5</accession>
<dbReference type="Proteomes" id="UP000509667">
    <property type="component" value="Chromosome"/>
</dbReference>
<organism evidence="5 6">
    <name type="scientific">Halosimplex rubrum</name>
    <dbReference type="NCBI Taxonomy" id="869889"/>
    <lineage>
        <taxon>Archaea</taxon>
        <taxon>Methanobacteriati</taxon>
        <taxon>Methanobacteriota</taxon>
        <taxon>Stenosarchaea group</taxon>
        <taxon>Halobacteria</taxon>
        <taxon>Halobacteriales</taxon>
        <taxon>Haloarculaceae</taxon>
        <taxon>Halosimplex</taxon>
    </lineage>
</organism>
<sequence length="187" mass="20079">MGHHTFPAADADRLEDAARRYRSCSAEELLWAFDPAPDDAVVDVGSGTGFFTDDVAPHAGTVYALDVQAAMHDRYREKGVPENVELVTSGADELPFDDDALDGAFATMTYHELPAETVDELARVLRPGGRVAVVDWTAEGPGERGPPADERYDADHAAAAFEAAGFSVAFRATRSETFLFVATLDGD</sequence>
<dbReference type="EMBL" id="CP058910">
    <property type="protein sequence ID" value="QLH75945.1"/>
    <property type="molecule type" value="Genomic_DNA"/>
</dbReference>
<dbReference type="Pfam" id="PF08241">
    <property type="entry name" value="Methyltransf_11"/>
    <property type="match status" value="1"/>
</dbReference>
<dbReference type="PROSITE" id="PS01184">
    <property type="entry name" value="UBIE_2"/>
    <property type="match status" value="1"/>
</dbReference>
<keyword evidence="2 5" id="KW-0808">Transferase</keyword>
<evidence type="ECO:0000256" key="1">
    <source>
        <dbReference type="ARBA" id="ARBA00022603"/>
    </source>
</evidence>
<name>A0A7D5P2M5_9EURY</name>
<dbReference type="SUPFAM" id="SSF53335">
    <property type="entry name" value="S-adenosyl-L-methionine-dependent methyltransferases"/>
    <property type="match status" value="1"/>
</dbReference>
<dbReference type="KEGG" id="hrr:HZS55_00880"/>
<feature type="domain" description="Methyltransferase type 11" evidence="4">
    <location>
        <begin position="42"/>
        <end position="132"/>
    </location>
</feature>
<dbReference type="CDD" id="cd02440">
    <property type="entry name" value="AdoMet_MTases"/>
    <property type="match status" value="1"/>
</dbReference>
<dbReference type="OrthoDB" id="302307at2157"/>
<dbReference type="PANTHER" id="PTHR43591:SF110">
    <property type="entry name" value="RHODANESE DOMAIN-CONTAINING PROTEIN"/>
    <property type="match status" value="1"/>
</dbReference>
<proteinExistence type="predicted"/>
<dbReference type="GO" id="GO:0032259">
    <property type="term" value="P:methylation"/>
    <property type="evidence" value="ECO:0007669"/>
    <property type="project" value="UniProtKB-KW"/>
</dbReference>
<keyword evidence="1 5" id="KW-0489">Methyltransferase</keyword>
<dbReference type="AlphaFoldDB" id="A0A7D5P2M5"/>
<gene>
    <name evidence="5" type="ORF">HZS55_00880</name>
</gene>
<evidence type="ECO:0000313" key="6">
    <source>
        <dbReference type="Proteomes" id="UP000509667"/>
    </source>
</evidence>
<dbReference type="PANTHER" id="PTHR43591">
    <property type="entry name" value="METHYLTRANSFERASE"/>
    <property type="match status" value="1"/>
</dbReference>
<dbReference type="InterPro" id="IPR029063">
    <property type="entry name" value="SAM-dependent_MTases_sf"/>
</dbReference>